<protein>
    <submittedName>
        <fullName evidence="1">26S proteasome regulatory subunit 6A</fullName>
    </submittedName>
</protein>
<keyword evidence="1" id="KW-0647">Proteasome</keyword>
<organism evidence="1 2">
    <name type="scientific">Entomophthora muscae</name>
    <dbReference type="NCBI Taxonomy" id="34485"/>
    <lineage>
        <taxon>Eukaryota</taxon>
        <taxon>Fungi</taxon>
        <taxon>Fungi incertae sedis</taxon>
        <taxon>Zoopagomycota</taxon>
        <taxon>Entomophthoromycotina</taxon>
        <taxon>Entomophthoromycetes</taxon>
        <taxon>Entomophthorales</taxon>
        <taxon>Entomophthoraceae</taxon>
        <taxon>Entomophthora</taxon>
    </lineage>
</organism>
<keyword evidence="2" id="KW-1185">Reference proteome</keyword>
<dbReference type="EMBL" id="QTSX02003928">
    <property type="protein sequence ID" value="KAJ9067648.1"/>
    <property type="molecule type" value="Genomic_DNA"/>
</dbReference>
<name>A0ACC2SZB5_9FUNG</name>
<accession>A0ACC2SZB5</accession>
<sequence length="57" mass="6424">MNVTSLLLEELSRSCDEFDGAQCKAVCLEAGMIALRVQEVQSKKKTSLQYFASFCFR</sequence>
<proteinExistence type="predicted"/>
<dbReference type="Proteomes" id="UP001165960">
    <property type="component" value="Unassembled WGS sequence"/>
</dbReference>
<comment type="caution">
    <text evidence="1">The sequence shown here is derived from an EMBL/GenBank/DDBJ whole genome shotgun (WGS) entry which is preliminary data.</text>
</comment>
<gene>
    <name evidence="1" type="primary">RPT5_3</name>
    <name evidence="1" type="ORF">DSO57_1036999</name>
</gene>
<reference evidence="1" key="1">
    <citation type="submission" date="2022-04" db="EMBL/GenBank/DDBJ databases">
        <title>Genome of the entomopathogenic fungus Entomophthora muscae.</title>
        <authorList>
            <person name="Elya C."/>
            <person name="Lovett B.R."/>
            <person name="Lee E."/>
            <person name="Macias A.M."/>
            <person name="Hajek A.E."/>
            <person name="De Bivort B.L."/>
            <person name="Kasson M.T."/>
            <person name="De Fine Licht H.H."/>
            <person name="Stajich J.E."/>
        </authorList>
    </citation>
    <scope>NUCLEOTIDE SEQUENCE</scope>
    <source>
        <strain evidence="1">Berkeley</strain>
    </source>
</reference>
<evidence type="ECO:0000313" key="1">
    <source>
        <dbReference type="EMBL" id="KAJ9067648.1"/>
    </source>
</evidence>
<evidence type="ECO:0000313" key="2">
    <source>
        <dbReference type="Proteomes" id="UP001165960"/>
    </source>
</evidence>